<dbReference type="PANTHER" id="PTHR33264:SF6">
    <property type="entry name" value="OS01G0638800 PROTEIN"/>
    <property type="match status" value="1"/>
</dbReference>
<dbReference type="Proteomes" id="UP000504607">
    <property type="component" value="Chromosome 1"/>
</dbReference>
<name>A0A6I9RFB7_ELAGV</name>
<proteinExistence type="predicted"/>
<dbReference type="OrthoDB" id="689054at2759"/>
<dbReference type="RefSeq" id="XP_010925695.1">
    <property type="nucleotide sequence ID" value="XM_010927393.3"/>
</dbReference>
<gene>
    <name evidence="2" type="primary">LOC105048176</name>
</gene>
<reference evidence="2" key="1">
    <citation type="submission" date="2025-08" db="UniProtKB">
        <authorList>
            <consortium name="RefSeq"/>
        </authorList>
    </citation>
    <scope>IDENTIFICATION</scope>
</reference>
<organism evidence="1 2">
    <name type="scientific">Elaeis guineensis var. tenera</name>
    <name type="common">Oil palm</name>
    <dbReference type="NCBI Taxonomy" id="51953"/>
    <lineage>
        <taxon>Eukaryota</taxon>
        <taxon>Viridiplantae</taxon>
        <taxon>Streptophyta</taxon>
        <taxon>Embryophyta</taxon>
        <taxon>Tracheophyta</taxon>
        <taxon>Spermatophyta</taxon>
        <taxon>Magnoliopsida</taxon>
        <taxon>Liliopsida</taxon>
        <taxon>Arecaceae</taxon>
        <taxon>Arecoideae</taxon>
        <taxon>Cocoseae</taxon>
        <taxon>Elaeidinae</taxon>
        <taxon>Elaeis</taxon>
    </lineage>
</organism>
<dbReference type="FunCoup" id="A0A6I9RFB7">
    <property type="interactions" value="1672"/>
</dbReference>
<dbReference type="GeneID" id="105048176"/>
<dbReference type="KEGG" id="egu:105048176"/>
<accession>A0A6I9RFB7</accession>
<keyword evidence="1" id="KW-1185">Reference proteome</keyword>
<dbReference type="PANTHER" id="PTHR33264">
    <property type="entry name" value="EXPRESSED PROTEIN"/>
    <property type="match status" value="1"/>
</dbReference>
<dbReference type="AlphaFoldDB" id="A0A6I9RFB7"/>
<sequence length="175" mass="18972">MGRSKGGATSRYRFPASDEAGGDHIECSGRSCRSCIAVLLADCIALGCCPCAVVSLLALALFKVPWVVGRRCLRSLKKRRGLMKKRVRDEGEGEHGGEMGRKRIEMDIMGMGLGDDRNMGSSDFGFGDERVWEELYEVGHWGFGRVSFSGLPGEGPLGKGDGICCSKCPCHFRCS</sequence>
<protein>
    <submittedName>
        <fullName evidence="2">Uncharacterized protein LOC105048176</fullName>
    </submittedName>
</protein>
<evidence type="ECO:0000313" key="1">
    <source>
        <dbReference type="Proteomes" id="UP000504607"/>
    </source>
</evidence>
<dbReference type="InParanoid" id="A0A6I9RFB7"/>
<evidence type="ECO:0000313" key="2">
    <source>
        <dbReference type="RefSeq" id="XP_010925695.1"/>
    </source>
</evidence>